<dbReference type="AlphaFoldDB" id="A0A443SCR3"/>
<dbReference type="GO" id="GO:0016042">
    <property type="term" value="P:lipid catabolic process"/>
    <property type="evidence" value="ECO:0007669"/>
    <property type="project" value="TreeGrafter"/>
</dbReference>
<comment type="caution">
    <text evidence="7">The sequence shown here is derived from an EMBL/GenBank/DDBJ whole genome shotgun (WGS) entry which is preliminary data.</text>
</comment>
<dbReference type="STRING" id="299467.A0A443SCR3"/>
<dbReference type="GO" id="GO:0016298">
    <property type="term" value="F:lipase activity"/>
    <property type="evidence" value="ECO:0007669"/>
    <property type="project" value="InterPro"/>
</dbReference>
<sequence>MRSSVCCSLLILFAHFAAVILEKNKALKCVGREIDPPVRKEAGFCPAIRSCSFLRGGDDCLKNDTCDCDKHYVRGYTGDCISSDDCIDDYKKHIQRIDEYKREPKLSRTYKLKKPTFHTEHVLCYDDLGCFDRHTVSDTVPQNVEVIDAHISSWSKRKVFDDYLEKGSRVQMYPLPENFIPNQFISRLVVMSHGFKQSGSEPIYPEIRDLFLENNIDLVLMLHWGDNVSPWEYPAAASYTEIVGRMLGLILARWTRESVITSKSVHLWGYSLGAHLSNFAAKFYTSLTYKKIRRLTLMDAAGPYFDNPLLRPTSDSAEFVEAYHTSGGQFITPVDTLTTYKFGIATEMGHTDFYINSGTLHDGVVQPGCDTWIPHPPCSHSTANKFFKSSFKCSAVSIYCDSYGGYMKRPDRECKLDNYSILGLKAETADGVKNQYINTASQDICDIIEYHKKLLTGTHLKDNPYKQQSNTCVKLIG</sequence>
<feature type="signal peptide" evidence="5">
    <location>
        <begin position="1"/>
        <end position="21"/>
    </location>
</feature>
<evidence type="ECO:0000256" key="4">
    <source>
        <dbReference type="RuleBase" id="RU004262"/>
    </source>
</evidence>
<dbReference type="CDD" id="cd19941">
    <property type="entry name" value="TIL"/>
    <property type="match status" value="1"/>
</dbReference>
<evidence type="ECO:0000256" key="3">
    <source>
        <dbReference type="ARBA" id="ARBA00022525"/>
    </source>
</evidence>
<dbReference type="EMBL" id="NCKV01003823">
    <property type="protein sequence ID" value="RWS25333.1"/>
    <property type="molecule type" value="Genomic_DNA"/>
</dbReference>
<organism evidence="7 8">
    <name type="scientific">Leptotrombidium deliense</name>
    <dbReference type="NCBI Taxonomy" id="299467"/>
    <lineage>
        <taxon>Eukaryota</taxon>
        <taxon>Metazoa</taxon>
        <taxon>Ecdysozoa</taxon>
        <taxon>Arthropoda</taxon>
        <taxon>Chelicerata</taxon>
        <taxon>Arachnida</taxon>
        <taxon>Acari</taxon>
        <taxon>Acariformes</taxon>
        <taxon>Trombidiformes</taxon>
        <taxon>Prostigmata</taxon>
        <taxon>Anystina</taxon>
        <taxon>Parasitengona</taxon>
        <taxon>Trombiculoidea</taxon>
        <taxon>Trombiculidae</taxon>
        <taxon>Leptotrombidium</taxon>
    </lineage>
</organism>
<comment type="subcellular location">
    <subcellularLocation>
        <location evidence="1">Secreted</location>
    </subcellularLocation>
</comment>
<evidence type="ECO:0000256" key="5">
    <source>
        <dbReference type="SAM" id="SignalP"/>
    </source>
</evidence>
<dbReference type="GO" id="GO:0005615">
    <property type="term" value="C:extracellular space"/>
    <property type="evidence" value="ECO:0007669"/>
    <property type="project" value="TreeGrafter"/>
</dbReference>
<proteinExistence type="inferred from homology"/>
<protein>
    <submittedName>
        <fullName evidence="7">Lipase-like protein</fullName>
    </submittedName>
</protein>
<evidence type="ECO:0000256" key="2">
    <source>
        <dbReference type="ARBA" id="ARBA00010701"/>
    </source>
</evidence>
<keyword evidence="3" id="KW-0964">Secreted</keyword>
<evidence type="ECO:0000313" key="7">
    <source>
        <dbReference type="EMBL" id="RWS25333.1"/>
    </source>
</evidence>
<dbReference type="VEuPathDB" id="VectorBase:LDEU006707"/>
<dbReference type="OrthoDB" id="6422033at2759"/>
<feature type="chain" id="PRO_5019516327" evidence="5">
    <location>
        <begin position="22"/>
        <end position="477"/>
    </location>
</feature>
<dbReference type="Pfam" id="PF00151">
    <property type="entry name" value="Lipase"/>
    <property type="match status" value="1"/>
</dbReference>
<dbReference type="SUPFAM" id="SSF53474">
    <property type="entry name" value="alpha/beta-Hydrolases"/>
    <property type="match status" value="1"/>
</dbReference>
<evidence type="ECO:0000259" key="6">
    <source>
        <dbReference type="Pfam" id="PF00151"/>
    </source>
</evidence>
<reference evidence="7 8" key="1">
    <citation type="journal article" date="2018" name="Gigascience">
        <title>Genomes of trombidid mites reveal novel predicted allergens and laterally-transferred genes associated with secondary metabolism.</title>
        <authorList>
            <person name="Dong X."/>
            <person name="Chaisiri K."/>
            <person name="Xia D."/>
            <person name="Armstrong S.D."/>
            <person name="Fang Y."/>
            <person name="Donnelly M.J."/>
            <person name="Kadowaki T."/>
            <person name="McGarry J.W."/>
            <person name="Darby A.C."/>
            <person name="Makepeace B.L."/>
        </authorList>
    </citation>
    <scope>NUCLEOTIDE SEQUENCE [LARGE SCALE GENOMIC DNA]</scope>
    <source>
        <strain evidence="7">UoL-UT</strain>
    </source>
</reference>
<name>A0A443SCR3_9ACAR</name>
<dbReference type="InterPro" id="IPR013818">
    <property type="entry name" value="Lipase"/>
</dbReference>
<feature type="domain" description="Lipase" evidence="6">
    <location>
        <begin position="187"/>
        <end position="442"/>
    </location>
</feature>
<dbReference type="PANTHER" id="PTHR11610">
    <property type="entry name" value="LIPASE"/>
    <property type="match status" value="1"/>
</dbReference>
<dbReference type="PANTHER" id="PTHR11610:SF173">
    <property type="entry name" value="LIPASE DOMAIN-CONTAINING PROTEIN-RELATED"/>
    <property type="match status" value="1"/>
</dbReference>
<evidence type="ECO:0000256" key="1">
    <source>
        <dbReference type="ARBA" id="ARBA00004613"/>
    </source>
</evidence>
<comment type="similarity">
    <text evidence="2 4">Belongs to the AB hydrolase superfamily. Lipase family.</text>
</comment>
<dbReference type="Gene3D" id="3.40.50.1820">
    <property type="entry name" value="alpha/beta hydrolase"/>
    <property type="match status" value="1"/>
</dbReference>
<dbReference type="Proteomes" id="UP000288716">
    <property type="component" value="Unassembled WGS sequence"/>
</dbReference>
<gene>
    <name evidence="7" type="ORF">B4U80_13093</name>
</gene>
<keyword evidence="5" id="KW-0732">Signal</keyword>
<keyword evidence="8" id="KW-1185">Reference proteome</keyword>
<evidence type="ECO:0000313" key="8">
    <source>
        <dbReference type="Proteomes" id="UP000288716"/>
    </source>
</evidence>
<dbReference type="InterPro" id="IPR000734">
    <property type="entry name" value="TAG_lipase"/>
</dbReference>
<accession>A0A443SCR3</accession>
<dbReference type="InterPro" id="IPR029058">
    <property type="entry name" value="AB_hydrolase_fold"/>
</dbReference>